<evidence type="ECO:0000313" key="3">
    <source>
        <dbReference type="Proteomes" id="UP000230233"/>
    </source>
</evidence>
<keyword evidence="1" id="KW-0732">Signal</keyword>
<dbReference type="EMBL" id="PDUG01000003">
    <property type="protein sequence ID" value="PIC41969.1"/>
    <property type="molecule type" value="Genomic_DNA"/>
</dbReference>
<feature type="chain" id="PRO_5013566278" evidence="1">
    <location>
        <begin position="21"/>
        <end position="141"/>
    </location>
</feature>
<protein>
    <submittedName>
        <fullName evidence="2">Uncharacterized protein</fullName>
    </submittedName>
</protein>
<feature type="signal peptide" evidence="1">
    <location>
        <begin position="1"/>
        <end position="20"/>
    </location>
</feature>
<sequence>MERLTLSFFLIVMGLYSSNALLILLTDPSECVHLKCEWRGRGCTPPSLLNYFDKQKQKTVPNSQLLPYEIHEDDESEASILARVQKKYPLNTFTMVARDVPLGKECARRLWCSAAKWYLADDFQSLINLIKRFNNPPKFKC</sequence>
<gene>
    <name evidence="2" type="primary">Cnig_chr_III.g9199</name>
    <name evidence="2" type="ORF">B9Z55_009199</name>
</gene>
<evidence type="ECO:0000256" key="1">
    <source>
        <dbReference type="SAM" id="SignalP"/>
    </source>
</evidence>
<proteinExistence type="predicted"/>
<dbReference type="OrthoDB" id="5794467at2759"/>
<comment type="caution">
    <text evidence="2">The sequence shown here is derived from an EMBL/GenBank/DDBJ whole genome shotgun (WGS) entry which is preliminary data.</text>
</comment>
<reference evidence="3" key="1">
    <citation type="submission" date="2017-10" db="EMBL/GenBank/DDBJ databases">
        <title>Rapid genome shrinkage in a self-fertile nematode reveals novel sperm competition proteins.</title>
        <authorList>
            <person name="Yin D."/>
            <person name="Schwarz E.M."/>
            <person name="Thomas C.G."/>
            <person name="Felde R.L."/>
            <person name="Korf I.F."/>
            <person name="Cutter A.D."/>
            <person name="Schartner C.M."/>
            <person name="Ralston E.J."/>
            <person name="Meyer B.J."/>
            <person name="Haag E.S."/>
        </authorList>
    </citation>
    <scope>NUCLEOTIDE SEQUENCE [LARGE SCALE GENOMIC DNA]</scope>
    <source>
        <strain evidence="3">JU1422</strain>
    </source>
</reference>
<organism evidence="2 3">
    <name type="scientific">Caenorhabditis nigoni</name>
    <dbReference type="NCBI Taxonomy" id="1611254"/>
    <lineage>
        <taxon>Eukaryota</taxon>
        <taxon>Metazoa</taxon>
        <taxon>Ecdysozoa</taxon>
        <taxon>Nematoda</taxon>
        <taxon>Chromadorea</taxon>
        <taxon>Rhabditida</taxon>
        <taxon>Rhabditina</taxon>
        <taxon>Rhabditomorpha</taxon>
        <taxon>Rhabditoidea</taxon>
        <taxon>Rhabditidae</taxon>
        <taxon>Peloderinae</taxon>
        <taxon>Caenorhabditis</taxon>
    </lineage>
</organism>
<dbReference type="Proteomes" id="UP000230233">
    <property type="component" value="Chromosome III"/>
</dbReference>
<keyword evidence="3" id="KW-1185">Reference proteome</keyword>
<accession>A0A2G5UR27</accession>
<evidence type="ECO:0000313" key="2">
    <source>
        <dbReference type="EMBL" id="PIC41969.1"/>
    </source>
</evidence>
<name>A0A2G5UR27_9PELO</name>
<dbReference type="AlphaFoldDB" id="A0A2G5UR27"/>